<comment type="similarity">
    <text evidence="2">Belongs to the class-A beta-lactamase family.</text>
</comment>
<dbReference type="AlphaFoldDB" id="A0A857J764"/>
<evidence type="ECO:0000256" key="4">
    <source>
        <dbReference type="SAM" id="SignalP"/>
    </source>
</evidence>
<comment type="catalytic activity">
    <reaction evidence="1">
        <text>a beta-lactam + H2O = a substituted beta-amino acid</text>
        <dbReference type="Rhea" id="RHEA:20401"/>
        <dbReference type="ChEBI" id="CHEBI:15377"/>
        <dbReference type="ChEBI" id="CHEBI:35627"/>
        <dbReference type="ChEBI" id="CHEBI:140347"/>
        <dbReference type="EC" id="3.5.2.6"/>
    </reaction>
</comment>
<name>A0A857J764_9BURK</name>
<dbReference type="InterPro" id="IPR000871">
    <property type="entry name" value="Beta-lactam_class-A"/>
</dbReference>
<dbReference type="PANTHER" id="PTHR35333">
    <property type="entry name" value="BETA-LACTAMASE"/>
    <property type="match status" value="1"/>
</dbReference>
<dbReference type="GO" id="GO:0046677">
    <property type="term" value="P:response to antibiotic"/>
    <property type="evidence" value="ECO:0007669"/>
    <property type="project" value="InterPro"/>
</dbReference>
<dbReference type="GO" id="GO:0030655">
    <property type="term" value="P:beta-lactam antibiotic catabolic process"/>
    <property type="evidence" value="ECO:0007669"/>
    <property type="project" value="InterPro"/>
</dbReference>
<evidence type="ECO:0000256" key="1">
    <source>
        <dbReference type="ARBA" id="ARBA00001526"/>
    </source>
</evidence>
<dbReference type="Gene3D" id="3.40.710.10">
    <property type="entry name" value="DD-peptidase/beta-lactamase superfamily"/>
    <property type="match status" value="1"/>
</dbReference>
<evidence type="ECO:0000256" key="3">
    <source>
        <dbReference type="ARBA" id="ARBA00012865"/>
    </source>
</evidence>
<dbReference type="InterPro" id="IPR012338">
    <property type="entry name" value="Beta-lactam/transpept-like"/>
</dbReference>
<dbReference type="PANTHER" id="PTHR35333:SF3">
    <property type="entry name" value="BETA-LACTAMASE-TYPE TRANSPEPTIDASE FOLD CONTAINING PROTEIN"/>
    <property type="match status" value="1"/>
</dbReference>
<dbReference type="PRINTS" id="PR00118">
    <property type="entry name" value="BLACTAMASEA"/>
</dbReference>
<dbReference type="KEGG" id="xyk:GT347_13145"/>
<dbReference type="Pfam" id="PF13354">
    <property type="entry name" value="Beta-lactamase2"/>
    <property type="match status" value="1"/>
</dbReference>
<dbReference type="EC" id="3.5.2.6" evidence="3"/>
<dbReference type="SUPFAM" id="SSF56601">
    <property type="entry name" value="beta-lactamase/transpeptidase-like"/>
    <property type="match status" value="1"/>
</dbReference>
<dbReference type="EMBL" id="CP047650">
    <property type="protein sequence ID" value="QHI98852.1"/>
    <property type="molecule type" value="Genomic_DNA"/>
</dbReference>
<accession>A0A857J764</accession>
<protein>
    <recommendedName>
        <fullName evidence="3">beta-lactamase</fullName>
        <ecNumber evidence="3">3.5.2.6</ecNumber>
    </recommendedName>
</protein>
<gene>
    <name evidence="6" type="primary">bla</name>
    <name evidence="6" type="ORF">GT347_13145</name>
</gene>
<evidence type="ECO:0000256" key="2">
    <source>
        <dbReference type="ARBA" id="ARBA00009009"/>
    </source>
</evidence>
<reference evidence="6 7" key="1">
    <citation type="submission" date="2020-01" db="EMBL/GenBank/DDBJ databases">
        <title>Genome sequencing of strain KACC 21265.</title>
        <authorList>
            <person name="Heo J."/>
            <person name="Kim S.-J."/>
            <person name="Kim J.-S."/>
            <person name="Hong S.-B."/>
            <person name="Kwon S.-W."/>
        </authorList>
    </citation>
    <scope>NUCLEOTIDE SEQUENCE [LARGE SCALE GENOMIC DNA]</scope>
    <source>
        <strain evidence="6 7">KACC 21265</strain>
    </source>
</reference>
<keyword evidence="7" id="KW-1185">Reference proteome</keyword>
<feature type="domain" description="Beta-lactamase class A catalytic" evidence="5">
    <location>
        <begin position="55"/>
        <end position="259"/>
    </location>
</feature>
<feature type="signal peptide" evidence="4">
    <location>
        <begin position="1"/>
        <end position="23"/>
    </location>
</feature>
<keyword evidence="4" id="KW-0732">Signal</keyword>
<evidence type="ECO:0000259" key="5">
    <source>
        <dbReference type="Pfam" id="PF13354"/>
    </source>
</evidence>
<dbReference type="RefSeq" id="WP_160552426.1">
    <property type="nucleotide sequence ID" value="NZ_CP047650.1"/>
</dbReference>
<evidence type="ECO:0000313" key="6">
    <source>
        <dbReference type="EMBL" id="QHI98852.1"/>
    </source>
</evidence>
<feature type="chain" id="PRO_5033023969" description="beta-lactamase" evidence="4">
    <location>
        <begin position="24"/>
        <end position="286"/>
    </location>
</feature>
<proteinExistence type="inferred from homology"/>
<evidence type="ECO:0000313" key="7">
    <source>
        <dbReference type="Proteomes" id="UP000464787"/>
    </source>
</evidence>
<sequence>MDTRRRACLAAALSLPWLGTAHAQGDDPVVGLAELESAYGGRLGLALTSAGRPLLSYRADERFPACSTFKALLAATVLNRASSDPGLLGRRVMYGQADLKTYAPVTGRLVDQGMTISHLCAAAVQYSDNVAANLLMREIGGPAGVTAFARWLRDDSFRLDRWEPELNSAIPGDPRDTCTPRDMARNLHKLVLGQALPARERELLKSWLLGNTTGNGRIRASVPENWPVGDKTGTGEYGSTNDIAVIWPADGPPLVLAIYFTQFQADAQAREEVIVEATRLALAVRR</sequence>
<dbReference type="InterPro" id="IPR045155">
    <property type="entry name" value="Beta-lactam_cat"/>
</dbReference>
<dbReference type="Proteomes" id="UP000464787">
    <property type="component" value="Chromosome"/>
</dbReference>
<organism evidence="6 7">
    <name type="scientific">Xylophilus rhododendri</name>
    <dbReference type="NCBI Taxonomy" id="2697032"/>
    <lineage>
        <taxon>Bacteria</taxon>
        <taxon>Pseudomonadati</taxon>
        <taxon>Pseudomonadota</taxon>
        <taxon>Betaproteobacteria</taxon>
        <taxon>Burkholderiales</taxon>
        <taxon>Xylophilus</taxon>
    </lineage>
</organism>
<dbReference type="GO" id="GO:0008800">
    <property type="term" value="F:beta-lactamase activity"/>
    <property type="evidence" value="ECO:0007669"/>
    <property type="project" value="UniProtKB-EC"/>
</dbReference>
<dbReference type="NCBIfam" id="NF033103">
    <property type="entry name" value="bla_class_A"/>
    <property type="match status" value="1"/>
</dbReference>